<dbReference type="PRINTS" id="PR00081">
    <property type="entry name" value="GDHRDH"/>
</dbReference>
<evidence type="ECO:0000313" key="3">
    <source>
        <dbReference type="EMBL" id="RUS26695.1"/>
    </source>
</evidence>
<dbReference type="Proteomes" id="UP000274822">
    <property type="component" value="Unassembled WGS sequence"/>
</dbReference>
<dbReference type="InterPro" id="IPR002347">
    <property type="entry name" value="SDR_fam"/>
</dbReference>
<dbReference type="PANTHER" id="PTHR43157">
    <property type="entry name" value="PHOSPHATIDYLINOSITOL-GLYCAN BIOSYNTHESIS CLASS F PROTEIN-RELATED"/>
    <property type="match status" value="1"/>
</dbReference>
<dbReference type="CDD" id="cd05327">
    <property type="entry name" value="retinol-DH_like_SDR_c_like"/>
    <property type="match status" value="1"/>
</dbReference>
<dbReference type="PANTHER" id="PTHR43157:SF31">
    <property type="entry name" value="PHOSPHATIDYLINOSITOL-GLYCAN BIOSYNTHESIS CLASS F PROTEIN"/>
    <property type="match status" value="1"/>
</dbReference>
<accession>A0A433QA82</accession>
<proteinExistence type="inferred from homology"/>
<dbReference type="EMBL" id="RBNJ01009886">
    <property type="protein sequence ID" value="RUS26695.1"/>
    <property type="molecule type" value="Genomic_DNA"/>
</dbReference>
<dbReference type="Gene3D" id="3.40.50.720">
    <property type="entry name" value="NAD(P)-binding Rossmann-like Domain"/>
    <property type="match status" value="1"/>
</dbReference>
<dbReference type="SUPFAM" id="SSF51735">
    <property type="entry name" value="NAD(P)-binding Rossmann-fold domains"/>
    <property type="match status" value="1"/>
</dbReference>
<dbReference type="PRINTS" id="PR00080">
    <property type="entry name" value="SDRFAMILY"/>
</dbReference>
<reference evidence="3 4" key="1">
    <citation type="journal article" date="2018" name="New Phytol.">
        <title>Phylogenomics of Endogonaceae and evolution of mycorrhizas within Mucoromycota.</title>
        <authorList>
            <person name="Chang Y."/>
            <person name="Desiro A."/>
            <person name="Na H."/>
            <person name="Sandor L."/>
            <person name="Lipzen A."/>
            <person name="Clum A."/>
            <person name="Barry K."/>
            <person name="Grigoriev I.V."/>
            <person name="Martin F.M."/>
            <person name="Stajich J.E."/>
            <person name="Smith M.E."/>
            <person name="Bonito G."/>
            <person name="Spatafora J.W."/>
        </authorList>
    </citation>
    <scope>NUCLEOTIDE SEQUENCE [LARGE SCALE GENOMIC DNA]</scope>
    <source>
        <strain evidence="3 4">AD002</strain>
    </source>
</reference>
<sequence length="310" mass="34029">MGIFGRLQVPPHDLTGKIVIVTGANVGIGLETARYFAANHAQVVIACRNPSKAKVALEDLRATTGSDKIESWELDLSSFASVRAFSDRFLQNCWPLDILVNNAGLAGSAQLKRTPDGFEELYQVNHLSHFLLTNLLLPALKRSSAARVINVSSVAHKSATLDFDNLNGEKFASSHFVLYNNSKLCNVLFTKELARRVKEDGIVVHAVHPGSHDFAKPSYSEYVIFSFVASEFGKDLGPMLRMFSQVVAFIFARDPVEGAQTTIHAAISKEAGESTGDYWDSCRVDTVAKVALDEDMQRRLWEVSVKAVGL</sequence>
<dbReference type="AlphaFoldDB" id="A0A433QA82"/>
<evidence type="ECO:0000256" key="1">
    <source>
        <dbReference type="ARBA" id="ARBA00023002"/>
    </source>
</evidence>
<protein>
    <submittedName>
        <fullName evidence="3">Oxidoreductase</fullName>
    </submittedName>
</protein>
<evidence type="ECO:0000313" key="4">
    <source>
        <dbReference type="Proteomes" id="UP000274822"/>
    </source>
</evidence>
<evidence type="ECO:0000256" key="2">
    <source>
        <dbReference type="RuleBase" id="RU000363"/>
    </source>
</evidence>
<comment type="similarity">
    <text evidence="2">Belongs to the short-chain dehydrogenases/reductases (SDR) family.</text>
</comment>
<keyword evidence="1" id="KW-0560">Oxidoreductase</keyword>
<dbReference type="GO" id="GO:0016491">
    <property type="term" value="F:oxidoreductase activity"/>
    <property type="evidence" value="ECO:0007669"/>
    <property type="project" value="UniProtKB-KW"/>
</dbReference>
<keyword evidence="4" id="KW-1185">Reference proteome</keyword>
<dbReference type="InterPro" id="IPR036291">
    <property type="entry name" value="NAD(P)-bd_dom_sf"/>
</dbReference>
<name>A0A433QA82_9FUNG</name>
<organism evidence="3 4">
    <name type="scientific">Jimgerdemannia flammicorona</name>
    <dbReference type="NCBI Taxonomy" id="994334"/>
    <lineage>
        <taxon>Eukaryota</taxon>
        <taxon>Fungi</taxon>
        <taxon>Fungi incertae sedis</taxon>
        <taxon>Mucoromycota</taxon>
        <taxon>Mucoromycotina</taxon>
        <taxon>Endogonomycetes</taxon>
        <taxon>Endogonales</taxon>
        <taxon>Endogonaceae</taxon>
        <taxon>Jimgerdemannia</taxon>
    </lineage>
</organism>
<gene>
    <name evidence="3" type="ORF">BC938DRAFT_484248</name>
</gene>
<dbReference type="Pfam" id="PF00106">
    <property type="entry name" value="adh_short"/>
    <property type="match status" value="1"/>
</dbReference>
<comment type="caution">
    <text evidence="3">The sequence shown here is derived from an EMBL/GenBank/DDBJ whole genome shotgun (WGS) entry which is preliminary data.</text>
</comment>